<dbReference type="RefSeq" id="WP_074254733.1">
    <property type="nucleotide sequence ID" value="NZ_FSRL01000001.1"/>
</dbReference>
<dbReference type="EMBL" id="FSRL01000001">
    <property type="protein sequence ID" value="SIN80410.1"/>
    <property type="molecule type" value="Genomic_DNA"/>
</dbReference>
<organism evidence="2 3">
    <name type="scientific">Vannielia litorea</name>
    <dbReference type="NCBI Taxonomy" id="1217970"/>
    <lineage>
        <taxon>Bacteria</taxon>
        <taxon>Pseudomonadati</taxon>
        <taxon>Pseudomonadota</taxon>
        <taxon>Alphaproteobacteria</taxon>
        <taxon>Rhodobacterales</taxon>
        <taxon>Paracoccaceae</taxon>
        <taxon>Vannielia</taxon>
    </lineage>
</organism>
<feature type="signal peptide" evidence="1">
    <location>
        <begin position="1"/>
        <end position="18"/>
    </location>
</feature>
<gene>
    <name evidence="2" type="ORF">SAMN05444002_0557</name>
</gene>
<accession>A0A1N6EBK9</accession>
<keyword evidence="3" id="KW-1185">Reference proteome</keyword>
<evidence type="ECO:0000313" key="3">
    <source>
        <dbReference type="Proteomes" id="UP000184932"/>
    </source>
</evidence>
<protein>
    <submittedName>
        <fullName evidence="2">Uncharacterized protein</fullName>
    </submittedName>
</protein>
<dbReference type="AlphaFoldDB" id="A0A1N6EBK9"/>
<sequence>MHRTILAAALCAASTAPALSEAYMMGTGQWTCERARAAFVTENVTDQGQVAGWILGYWSHASIDAPKALLDKMQEVGPAKIIDITLAQCQASPNARLFQVTEAIFQNSLKEETEGEAPAE</sequence>
<keyword evidence="1" id="KW-0732">Signal</keyword>
<evidence type="ECO:0000313" key="2">
    <source>
        <dbReference type="EMBL" id="SIN80410.1"/>
    </source>
</evidence>
<feature type="chain" id="PRO_5012410281" evidence="1">
    <location>
        <begin position="19"/>
        <end position="120"/>
    </location>
</feature>
<evidence type="ECO:0000256" key="1">
    <source>
        <dbReference type="SAM" id="SignalP"/>
    </source>
</evidence>
<name>A0A1N6EBK9_9RHOB</name>
<dbReference type="STRING" id="1217970.SAMN05444002_0557"/>
<proteinExistence type="predicted"/>
<dbReference type="Proteomes" id="UP000184932">
    <property type="component" value="Unassembled WGS sequence"/>
</dbReference>
<dbReference type="OrthoDB" id="7854819at2"/>
<reference evidence="3" key="1">
    <citation type="submission" date="2016-11" db="EMBL/GenBank/DDBJ databases">
        <authorList>
            <person name="Varghese N."/>
            <person name="Submissions S."/>
        </authorList>
    </citation>
    <scope>NUCLEOTIDE SEQUENCE [LARGE SCALE GENOMIC DNA]</scope>
    <source>
        <strain evidence="3">DSM 29440</strain>
    </source>
</reference>